<protein>
    <submittedName>
        <fullName evidence="2">Uncharacterized protein</fullName>
    </submittedName>
</protein>
<dbReference type="AlphaFoldDB" id="R4PX56"/>
<keyword evidence="1" id="KW-0812">Transmembrane</keyword>
<feature type="transmembrane region" description="Helical" evidence="1">
    <location>
        <begin position="6"/>
        <end position="31"/>
    </location>
</feature>
<dbReference type="Proteomes" id="UP000013893">
    <property type="component" value="Chromosome"/>
</dbReference>
<keyword evidence="1" id="KW-1133">Transmembrane helix</keyword>
<reference evidence="2 3" key="1">
    <citation type="journal article" date="2013" name="Nat. Biotechnol.">
        <title>Genome sequences of rare, uncultured bacteria obtained by differential coverage binning of multiple metagenomes.</title>
        <authorList>
            <person name="Albertsen M."/>
            <person name="Hugenholtz P."/>
            <person name="Skarshewski A."/>
            <person name="Nielsen K.L."/>
            <person name="Tyson G.W."/>
            <person name="Nielsen P.H."/>
        </authorList>
    </citation>
    <scope>NUCLEOTIDE SEQUENCE [LARGE SCALE GENOMIC DNA]</scope>
    <source>
        <strain evidence="2">TM71</strain>
    </source>
</reference>
<organism evidence="2 3">
    <name type="scientific">Candidatus Saccharimonas aalborgensis</name>
    <dbReference type="NCBI Taxonomy" id="1332188"/>
    <lineage>
        <taxon>Bacteria</taxon>
        <taxon>Candidatus Saccharimonadota</taxon>
        <taxon>Candidatus Saccharimonadia</taxon>
        <taxon>Candidatus Saccharimonadales</taxon>
        <taxon>Candidatus Saccharimonadaceae</taxon>
        <taxon>Candidatus Saccharimonas</taxon>
    </lineage>
</organism>
<evidence type="ECO:0000313" key="3">
    <source>
        <dbReference type="Proteomes" id="UP000013893"/>
    </source>
</evidence>
<dbReference type="HOGENOM" id="CLU_2272300_0_0_0"/>
<dbReference type="KEGG" id="saal:L336_0040"/>
<keyword evidence="3" id="KW-1185">Reference proteome</keyword>
<keyword evidence="1" id="KW-0472">Membrane</keyword>
<gene>
    <name evidence="2" type="ORF">L336_0040</name>
</gene>
<name>R4PX56_9BACT</name>
<sequence length="102" mass="11595">MSWFLNALGIIVIVVVSIFLILVVMFIVSIFREASKPWTPLTPKQVEAEHLMGQLRAVYGDIQYARAQQFGEWDTLRAADIARLQAEATTLRNQLARLGYDE</sequence>
<dbReference type="EMBL" id="CP005957">
    <property type="protein sequence ID" value="AGL61751.1"/>
    <property type="molecule type" value="Genomic_DNA"/>
</dbReference>
<evidence type="ECO:0000256" key="1">
    <source>
        <dbReference type="SAM" id="Phobius"/>
    </source>
</evidence>
<evidence type="ECO:0000313" key="2">
    <source>
        <dbReference type="EMBL" id="AGL61751.1"/>
    </source>
</evidence>
<dbReference type="RefSeq" id="WP_015641202.1">
    <property type="nucleotide sequence ID" value="NC_021219.1"/>
</dbReference>
<proteinExistence type="predicted"/>
<accession>R4PX56</accession>